<dbReference type="SUPFAM" id="SSF47769">
    <property type="entry name" value="SAM/Pointed domain"/>
    <property type="match status" value="1"/>
</dbReference>
<dbReference type="Gene3D" id="1.10.150.50">
    <property type="entry name" value="Transcription Factor, Ets-1"/>
    <property type="match status" value="1"/>
</dbReference>
<dbReference type="SMART" id="SM00454">
    <property type="entry name" value="SAM"/>
    <property type="match status" value="1"/>
</dbReference>
<keyword evidence="4" id="KW-1185">Reference proteome</keyword>
<name>A0A2Z6RC05_9GLOM</name>
<dbReference type="Pfam" id="PF00536">
    <property type="entry name" value="SAM_1"/>
    <property type="match status" value="1"/>
</dbReference>
<evidence type="ECO:0000259" key="2">
    <source>
        <dbReference type="SMART" id="SM00454"/>
    </source>
</evidence>
<dbReference type="InterPro" id="IPR001660">
    <property type="entry name" value="SAM"/>
</dbReference>
<feature type="compositionally biased region" description="Basic and acidic residues" evidence="1">
    <location>
        <begin position="386"/>
        <end position="401"/>
    </location>
</feature>
<sequence length="725" mass="83313">MPIEHDSYLVENWDTETLIDFLKEQNLKLEEKHYDILRKEEITGQDFLDMTEEKFRSYGLKGGPAMRLAKKVQALKKKPKRAFSSYKSLSEVLAKYNLVSEGTEIIPLFIPQTYEIKEDNKHFLLCMADINLRLQSYGTLMMTSLESMRNEYVSTILHTALRIAEDATNKKFSMKPEYEIIGDESCGRVDYAIKDEESLICITEDKVQQKLTEGFAQNIKQLESSYETNKRKRKRDDDYFDYLYRIVTSARDWHFLLYSPGEILQASKAPFSIEFVEESLVENSEEYQTLHKGVRKVLGIIVGLLKDRACAEEEPERKRVRKNQTNAEFKAKYDEAKDEITKLRAELRNRIEELEKARIDTIAENTRCDVENTRRDAENAELKARVAKLEEDSRQPRKDSSPAKSVDILDSIVANETVSANSKSSEEKIMDSFLDEVSVDKRMLRKKIQKKQKEKFIQEVSKDDSIPSVSSQRGSDLSTNYSNIIDEPGLNSLDVYLEKTIRNCDPLAVEMGMPTFSLLYEKLCDAVTLADRVTQEAIFCYCQFGKALIQRRGEIVSEKQVDLESNTVSRILNIEVKAQLPADTSDTLLWKRIEQAKKLYTLFNAIDNIPFDYSIHMETQLCELSSQSDKKNSDLSHITSSDVPTESQIPNQSALKKFNTKLWSSPCPICNGKHGNYGLHGSWYRENGNQLPYDPELAKLYSQDKLEYCLTCNTSSNKLKFATVA</sequence>
<reference evidence="3 4" key="1">
    <citation type="submission" date="2017-11" db="EMBL/GenBank/DDBJ databases">
        <title>The genome of Rhizophagus clarus HR1 reveals common genetic basis of auxotrophy among arbuscular mycorrhizal fungi.</title>
        <authorList>
            <person name="Kobayashi Y."/>
        </authorList>
    </citation>
    <scope>NUCLEOTIDE SEQUENCE [LARGE SCALE GENOMIC DNA]</scope>
    <source>
        <strain evidence="3 4">HR1</strain>
    </source>
</reference>
<dbReference type="InterPro" id="IPR013761">
    <property type="entry name" value="SAM/pointed_sf"/>
</dbReference>
<protein>
    <recommendedName>
        <fullName evidence="2">SAM domain-containing protein</fullName>
    </recommendedName>
</protein>
<dbReference type="EMBL" id="BEXD01001516">
    <property type="protein sequence ID" value="GBB94481.1"/>
    <property type="molecule type" value="Genomic_DNA"/>
</dbReference>
<evidence type="ECO:0000313" key="4">
    <source>
        <dbReference type="Proteomes" id="UP000247702"/>
    </source>
</evidence>
<evidence type="ECO:0000256" key="1">
    <source>
        <dbReference type="SAM" id="MobiDB-lite"/>
    </source>
</evidence>
<evidence type="ECO:0000313" key="3">
    <source>
        <dbReference type="EMBL" id="GBB94481.1"/>
    </source>
</evidence>
<organism evidence="3 4">
    <name type="scientific">Rhizophagus clarus</name>
    <dbReference type="NCBI Taxonomy" id="94130"/>
    <lineage>
        <taxon>Eukaryota</taxon>
        <taxon>Fungi</taxon>
        <taxon>Fungi incertae sedis</taxon>
        <taxon>Mucoromycota</taxon>
        <taxon>Glomeromycotina</taxon>
        <taxon>Glomeromycetes</taxon>
        <taxon>Glomerales</taxon>
        <taxon>Glomeraceae</taxon>
        <taxon>Rhizophagus</taxon>
    </lineage>
</organism>
<dbReference type="AlphaFoldDB" id="A0A2Z6RC05"/>
<dbReference type="Proteomes" id="UP000247702">
    <property type="component" value="Unassembled WGS sequence"/>
</dbReference>
<feature type="domain" description="SAM" evidence="2">
    <location>
        <begin position="10"/>
        <end position="78"/>
    </location>
</feature>
<accession>A0A2Z6RC05</accession>
<proteinExistence type="predicted"/>
<feature type="region of interest" description="Disordered" evidence="1">
    <location>
        <begin position="386"/>
        <end position="406"/>
    </location>
</feature>
<comment type="caution">
    <text evidence="3">The sequence shown here is derived from an EMBL/GenBank/DDBJ whole genome shotgun (WGS) entry which is preliminary data.</text>
</comment>
<gene>
    <name evidence="3" type="ORF">RclHR1_23620003</name>
</gene>